<protein>
    <submittedName>
        <fullName evidence="2">Uncharacterized protein</fullName>
    </submittedName>
</protein>
<organism evidence="2 3">
    <name type="scientific">Austropuccinia psidii MF-1</name>
    <dbReference type="NCBI Taxonomy" id="1389203"/>
    <lineage>
        <taxon>Eukaryota</taxon>
        <taxon>Fungi</taxon>
        <taxon>Dikarya</taxon>
        <taxon>Basidiomycota</taxon>
        <taxon>Pucciniomycotina</taxon>
        <taxon>Pucciniomycetes</taxon>
        <taxon>Pucciniales</taxon>
        <taxon>Sphaerophragmiaceae</taxon>
        <taxon>Austropuccinia</taxon>
    </lineage>
</organism>
<dbReference type="AlphaFoldDB" id="A0A9Q3DDJ2"/>
<keyword evidence="3" id="KW-1185">Reference proteome</keyword>
<accession>A0A9Q3DDJ2</accession>
<name>A0A9Q3DDJ2_9BASI</name>
<evidence type="ECO:0000313" key="3">
    <source>
        <dbReference type="Proteomes" id="UP000765509"/>
    </source>
</evidence>
<comment type="caution">
    <text evidence="2">The sequence shown here is derived from an EMBL/GenBank/DDBJ whole genome shotgun (WGS) entry which is preliminary data.</text>
</comment>
<gene>
    <name evidence="2" type="ORF">O181_039777</name>
</gene>
<evidence type="ECO:0000256" key="1">
    <source>
        <dbReference type="SAM" id="MobiDB-lite"/>
    </source>
</evidence>
<dbReference type="EMBL" id="AVOT02015612">
    <property type="protein sequence ID" value="MBW0500062.1"/>
    <property type="molecule type" value="Genomic_DNA"/>
</dbReference>
<feature type="region of interest" description="Disordered" evidence="1">
    <location>
        <begin position="1"/>
        <end position="55"/>
    </location>
</feature>
<evidence type="ECO:0000313" key="2">
    <source>
        <dbReference type="EMBL" id="MBW0500062.1"/>
    </source>
</evidence>
<sequence>MEIGPRPLFWSLGPPEAPANLGPGDSNSPHGSQAAYYSPYTIGTANGHQAPKGPKTSLMAIDMARTQKHPNEPEWPHRPFRDYIFKENGFLIMERKG</sequence>
<proteinExistence type="predicted"/>
<reference evidence="2" key="1">
    <citation type="submission" date="2021-03" db="EMBL/GenBank/DDBJ databases">
        <title>Draft genome sequence of rust myrtle Austropuccinia psidii MF-1, a brazilian biotype.</title>
        <authorList>
            <person name="Quecine M.C."/>
            <person name="Pachon D.M.R."/>
            <person name="Bonatelli M.L."/>
            <person name="Correr F.H."/>
            <person name="Franceschini L.M."/>
            <person name="Leite T.F."/>
            <person name="Margarido G.R.A."/>
            <person name="Almeida C.A."/>
            <person name="Ferrarezi J.A."/>
            <person name="Labate C.A."/>
        </authorList>
    </citation>
    <scope>NUCLEOTIDE SEQUENCE</scope>
    <source>
        <strain evidence="2">MF-1</strain>
    </source>
</reference>
<dbReference type="Proteomes" id="UP000765509">
    <property type="component" value="Unassembled WGS sequence"/>
</dbReference>